<evidence type="ECO:0000256" key="2">
    <source>
        <dbReference type="ARBA" id="ARBA00023125"/>
    </source>
</evidence>
<feature type="domain" description="HTH iclR-type" evidence="4">
    <location>
        <begin position="3"/>
        <end position="63"/>
    </location>
</feature>
<dbReference type="Gene3D" id="3.30.450.40">
    <property type="match status" value="1"/>
</dbReference>
<dbReference type="EMBL" id="JACGBB010000017">
    <property type="protein sequence ID" value="MBZ7987865.1"/>
    <property type="molecule type" value="Genomic_DNA"/>
</dbReference>
<dbReference type="RefSeq" id="WP_172231679.1">
    <property type="nucleotide sequence ID" value="NZ_CP035946.1"/>
</dbReference>
<dbReference type="Pfam" id="PF01614">
    <property type="entry name" value="IclR_C"/>
    <property type="match status" value="1"/>
</dbReference>
<dbReference type="PROSITE" id="PS51078">
    <property type="entry name" value="ICLR_ED"/>
    <property type="match status" value="1"/>
</dbReference>
<keyword evidence="2" id="KW-0238">DNA-binding</keyword>
<dbReference type="SUPFAM" id="SSF46785">
    <property type="entry name" value="Winged helix' DNA-binding domain"/>
    <property type="match status" value="1"/>
</dbReference>
<dbReference type="Proteomes" id="UP000786183">
    <property type="component" value="Unassembled WGS sequence"/>
</dbReference>
<dbReference type="InterPro" id="IPR005471">
    <property type="entry name" value="Tscrpt_reg_IclR_N"/>
</dbReference>
<evidence type="ECO:0000256" key="3">
    <source>
        <dbReference type="ARBA" id="ARBA00023163"/>
    </source>
</evidence>
<keyword evidence="3" id="KW-0804">Transcription</keyword>
<dbReference type="InterPro" id="IPR036388">
    <property type="entry name" value="WH-like_DNA-bd_sf"/>
</dbReference>
<dbReference type="InterPro" id="IPR036390">
    <property type="entry name" value="WH_DNA-bd_sf"/>
</dbReference>
<reference evidence="6 7" key="1">
    <citation type="submission" date="2020-07" db="EMBL/GenBank/DDBJ databases">
        <title>Transfer of Campylobacter canadensis to the novel genus Avispirillum gen. nov., that also includes two novel species recovered from migratory waterfowl: Avispirillum anseris sp. nov. and Avispirillum brantae sp. nov.</title>
        <authorList>
            <person name="Miller W.G."/>
            <person name="Chapman M.H."/>
            <person name="Yee E."/>
            <person name="Inglis G.D."/>
        </authorList>
    </citation>
    <scope>NUCLEOTIDE SEQUENCE [LARGE SCALE GENOMIC DNA]</scope>
    <source>
        <strain evidence="6 7">L283</strain>
    </source>
</reference>
<accession>A0ABS7WSV9</accession>
<keyword evidence="1" id="KW-0805">Transcription regulation</keyword>
<evidence type="ECO:0000313" key="7">
    <source>
        <dbReference type="Proteomes" id="UP000786183"/>
    </source>
</evidence>
<dbReference type="InterPro" id="IPR014757">
    <property type="entry name" value="Tscrpt_reg_IclR_C"/>
</dbReference>
<sequence length="238" mass="27048">MLHKPTLRVIKILELLQEHKDGLNITNISLLSKISVGTLHPILQTLLKLEYLKLDNKNYILNINLSINSDFEIIKSNMNKIAQELKQSVQLGILKNNKVYYLHKCNGNSKIILKTTIGDSANLYATALGKALLLNSSESEIKNILNTDFVKNTEKTISNIDDFIKNMKELKKLNFTYEIGEFDEDFACIAVAICKANKIIAALSVTILKFHYNEKIQEQILSCLNKYKAIIENSINNY</sequence>
<protein>
    <submittedName>
        <fullName evidence="6">Helix-turn-helix domain-containing protein</fullName>
    </submittedName>
</protein>
<gene>
    <name evidence="6" type="ORF">AVCANL283_07135</name>
</gene>
<dbReference type="PANTHER" id="PTHR30136:SF7">
    <property type="entry name" value="HTH-TYPE TRANSCRIPTIONAL REGULATOR KDGR-RELATED"/>
    <property type="match status" value="1"/>
</dbReference>
<dbReference type="PROSITE" id="PS51077">
    <property type="entry name" value="HTH_ICLR"/>
    <property type="match status" value="1"/>
</dbReference>
<comment type="caution">
    <text evidence="6">The sequence shown here is derived from an EMBL/GenBank/DDBJ whole genome shotgun (WGS) entry which is preliminary data.</text>
</comment>
<dbReference type="Pfam" id="PF09339">
    <property type="entry name" value="HTH_IclR"/>
    <property type="match status" value="1"/>
</dbReference>
<keyword evidence="7" id="KW-1185">Reference proteome</keyword>
<proteinExistence type="predicted"/>
<dbReference type="Gene3D" id="1.10.10.10">
    <property type="entry name" value="Winged helix-like DNA-binding domain superfamily/Winged helix DNA-binding domain"/>
    <property type="match status" value="1"/>
</dbReference>
<dbReference type="PANTHER" id="PTHR30136">
    <property type="entry name" value="HELIX-TURN-HELIX TRANSCRIPTIONAL REGULATOR, ICLR FAMILY"/>
    <property type="match status" value="1"/>
</dbReference>
<evidence type="ECO:0000313" key="6">
    <source>
        <dbReference type="EMBL" id="MBZ7987865.1"/>
    </source>
</evidence>
<dbReference type="InterPro" id="IPR050707">
    <property type="entry name" value="HTH_MetabolicPath_Reg"/>
</dbReference>
<feature type="domain" description="IclR-ED" evidence="5">
    <location>
        <begin position="45"/>
        <end position="238"/>
    </location>
</feature>
<organism evidence="6 7">
    <name type="scientific">Campylobacter canadensis</name>
    <dbReference type="NCBI Taxonomy" id="449520"/>
    <lineage>
        <taxon>Bacteria</taxon>
        <taxon>Pseudomonadati</taxon>
        <taxon>Campylobacterota</taxon>
        <taxon>Epsilonproteobacteria</taxon>
        <taxon>Campylobacterales</taxon>
        <taxon>Campylobacteraceae</taxon>
        <taxon>Campylobacter</taxon>
    </lineage>
</organism>
<dbReference type="SUPFAM" id="SSF55781">
    <property type="entry name" value="GAF domain-like"/>
    <property type="match status" value="1"/>
</dbReference>
<evidence type="ECO:0000259" key="5">
    <source>
        <dbReference type="PROSITE" id="PS51078"/>
    </source>
</evidence>
<dbReference type="InterPro" id="IPR029016">
    <property type="entry name" value="GAF-like_dom_sf"/>
</dbReference>
<evidence type="ECO:0000259" key="4">
    <source>
        <dbReference type="PROSITE" id="PS51077"/>
    </source>
</evidence>
<name>A0ABS7WSV9_9BACT</name>
<evidence type="ECO:0000256" key="1">
    <source>
        <dbReference type="ARBA" id="ARBA00023015"/>
    </source>
</evidence>